<dbReference type="PANTHER" id="PTHR30055:SF234">
    <property type="entry name" value="HTH-TYPE TRANSCRIPTIONAL REGULATOR BETI"/>
    <property type="match status" value="1"/>
</dbReference>
<dbReference type="InterPro" id="IPR039536">
    <property type="entry name" value="TetR_C_Proteobacteria"/>
</dbReference>
<dbReference type="RefSeq" id="WP_091185376.1">
    <property type="nucleotide sequence ID" value="NZ_FNRY01000001.1"/>
</dbReference>
<dbReference type="InterPro" id="IPR009057">
    <property type="entry name" value="Homeodomain-like_sf"/>
</dbReference>
<keyword evidence="1" id="KW-0805">Transcription regulation</keyword>
<dbReference type="SUPFAM" id="SSF48498">
    <property type="entry name" value="Tetracyclin repressor-like, C-terminal domain"/>
    <property type="match status" value="1"/>
</dbReference>
<dbReference type="Pfam" id="PF00440">
    <property type="entry name" value="TetR_N"/>
    <property type="match status" value="1"/>
</dbReference>
<dbReference type="GO" id="GO:0000976">
    <property type="term" value="F:transcription cis-regulatory region binding"/>
    <property type="evidence" value="ECO:0007669"/>
    <property type="project" value="TreeGrafter"/>
</dbReference>
<protein>
    <submittedName>
        <fullName evidence="7">DNA-binding transcriptional regulator, AcrR family</fullName>
    </submittedName>
</protein>
<dbReference type="Pfam" id="PF14246">
    <property type="entry name" value="TetR_C_7"/>
    <property type="match status" value="1"/>
</dbReference>
<dbReference type="InterPro" id="IPR023772">
    <property type="entry name" value="DNA-bd_HTH_TetR-type_CS"/>
</dbReference>
<evidence type="ECO:0000313" key="7">
    <source>
        <dbReference type="EMBL" id="SEC13542.1"/>
    </source>
</evidence>
<evidence type="ECO:0000256" key="5">
    <source>
        <dbReference type="SAM" id="MobiDB-lite"/>
    </source>
</evidence>
<dbReference type="STRING" id="640635.SAMN04489806_2685"/>
<feature type="domain" description="HTH tetR-type" evidence="6">
    <location>
        <begin position="22"/>
        <end position="82"/>
    </location>
</feature>
<evidence type="ECO:0000256" key="1">
    <source>
        <dbReference type="ARBA" id="ARBA00023015"/>
    </source>
</evidence>
<evidence type="ECO:0000256" key="2">
    <source>
        <dbReference type="ARBA" id="ARBA00023125"/>
    </source>
</evidence>
<dbReference type="Proteomes" id="UP000199183">
    <property type="component" value="Unassembled WGS sequence"/>
</dbReference>
<dbReference type="Gene3D" id="1.10.357.10">
    <property type="entry name" value="Tetracycline Repressor, domain 2"/>
    <property type="match status" value="1"/>
</dbReference>
<dbReference type="PANTHER" id="PTHR30055">
    <property type="entry name" value="HTH-TYPE TRANSCRIPTIONAL REGULATOR RUTR"/>
    <property type="match status" value="1"/>
</dbReference>
<reference evidence="7 8" key="1">
    <citation type="submission" date="2016-10" db="EMBL/GenBank/DDBJ databases">
        <authorList>
            <person name="de Groot N.N."/>
        </authorList>
    </citation>
    <scope>NUCLEOTIDE SEQUENCE [LARGE SCALE GENOMIC DNA]</scope>
    <source>
        <strain evidence="7 8">DSM 21799</strain>
    </source>
</reference>
<dbReference type="FunFam" id="1.10.10.60:FF:000141">
    <property type="entry name" value="TetR family transcriptional regulator"/>
    <property type="match status" value="1"/>
</dbReference>
<proteinExistence type="predicted"/>
<dbReference type="GO" id="GO:0045892">
    <property type="term" value="P:negative regulation of DNA-templated transcription"/>
    <property type="evidence" value="ECO:0007669"/>
    <property type="project" value="UniProtKB-ARBA"/>
</dbReference>
<dbReference type="PROSITE" id="PS50977">
    <property type="entry name" value="HTH_TETR_2"/>
    <property type="match status" value="1"/>
</dbReference>
<dbReference type="PROSITE" id="PS01081">
    <property type="entry name" value="HTH_TETR_1"/>
    <property type="match status" value="1"/>
</dbReference>
<evidence type="ECO:0000256" key="4">
    <source>
        <dbReference type="PROSITE-ProRule" id="PRU00335"/>
    </source>
</evidence>
<dbReference type="InterPro" id="IPR001647">
    <property type="entry name" value="HTH_TetR"/>
</dbReference>
<accession>A0A1H4Q292</accession>
<keyword evidence="2 4" id="KW-0238">DNA-binding</keyword>
<dbReference type="GO" id="GO:0003700">
    <property type="term" value="F:DNA-binding transcription factor activity"/>
    <property type="evidence" value="ECO:0007669"/>
    <property type="project" value="TreeGrafter"/>
</dbReference>
<dbReference type="InterPro" id="IPR050109">
    <property type="entry name" value="HTH-type_TetR-like_transc_reg"/>
</dbReference>
<organism evidence="7 8">
    <name type="scientific">Paramicrobacterium humi</name>
    <dbReference type="NCBI Taxonomy" id="640635"/>
    <lineage>
        <taxon>Bacteria</taxon>
        <taxon>Bacillati</taxon>
        <taxon>Actinomycetota</taxon>
        <taxon>Actinomycetes</taxon>
        <taxon>Micrococcales</taxon>
        <taxon>Microbacteriaceae</taxon>
        <taxon>Paramicrobacterium</taxon>
    </lineage>
</organism>
<name>A0A1H4Q292_9MICO</name>
<gene>
    <name evidence="7" type="ORF">SAMN04489806_2685</name>
</gene>
<feature type="region of interest" description="Disordered" evidence="5">
    <location>
        <begin position="1"/>
        <end position="20"/>
    </location>
</feature>
<evidence type="ECO:0000256" key="3">
    <source>
        <dbReference type="ARBA" id="ARBA00023163"/>
    </source>
</evidence>
<dbReference type="PRINTS" id="PR00455">
    <property type="entry name" value="HTHTETR"/>
</dbReference>
<dbReference type="OrthoDB" id="7186128at2"/>
<keyword evidence="8" id="KW-1185">Reference proteome</keyword>
<evidence type="ECO:0000313" key="8">
    <source>
        <dbReference type="Proteomes" id="UP000199183"/>
    </source>
</evidence>
<feature type="DNA-binding region" description="H-T-H motif" evidence="4">
    <location>
        <begin position="45"/>
        <end position="64"/>
    </location>
</feature>
<dbReference type="InterPro" id="IPR036271">
    <property type="entry name" value="Tet_transcr_reg_TetR-rel_C_sf"/>
</dbReference>
<dbReference type="SUPFAM" id="SSF46689">
    <property type="entry name" value="Homeodomain-like"/>
    <property type="match status" value="1"/>
</dbReference>
<sequence>MTASPATGPARKRGRPTAAERVQRRAQILDAALIVFLERGFGNTTIEQLAQAARVSKRTIYSYFGDKAAVFSEMVQSLAKGVSTDPPPDDTLESLSIRIVRRLHSAELIGLHRLVIAESTRFPELAVTLHANGDERHIARLAEHLRGERGLDSDELARTLFTLLLGQPHRMRLLGLLEPVTEEGARAQALAALAALGLSR</sequence>
<dbReference type="EMBL" id="FNRY01000001">
    <property type="protein sequence ID" value="SEC13542.1"/>
    <property type="molecule type" value="Genomic_DNA"/>
</dbReference>
<dbReference type="AlphaFoldDB" id="A0A1H4Q292"/>
<keyword evidence="3" id="KW-0804">Transcription</keyword>
<evidence type="ECO:0000259" key="6">
    <source>
        <dbReference type="PROSITE" id="PS50977"/>
    </source>
</evidence>